<dbReference type="InterPro" id="IPR036938">
    <property type="entry name" value="PAP2/HPO_sf"/>
</dbReference>
<dbReference type="EMBL" id="LN852831">
    <property type="protein sequence ID" value="CRY94059.1"/>
    <property type="molecule type" value="Genomic_DNA"/>
</dbReference>
<name>A0A0H5PY32_9ZZZZ</name>
<protein>
    <recommendedName>
        <fullName evidence="2">Phosphatidic acid phosphatase type 2/haloperoxidase domain-containing protein</fullName>
    </recommendedName>
</protein>
<proteinExistence type="predicted"/>
<evidence type="ECO:0000313" key="1">
    <source>
        <dbReference type="EMBL" id="CRY94059.1"/>
    </source>
</evidence>
<sequence>MRRACFAVLLILFAVSAQGRVVSREADDEVGWSVQEVSSDSMCMLQDTGFPSADSYAQADSLLASTLEPDSIVPLLPSDSLPKGVVLADVVVTGGDSLEVADALNRKHLLANTRTYRMVCVGLPLVAGGLLAMKEDKNFRSLRTDYLPRYKHTADDYLQYSPAVVMVGLKAAGVRSRSSWGRMLVSDAFSVALMAAVTNGMKEGLHVLRPDGSNRRSFPSGHTATAFMTATMLTKEYGYKSKWVGFGSYAMASSVGRDGFEPPKA</sequence>
<dbReference type="AlphaFoldDB" id="A0A0H5PY32"/>
<organism evidence="1">
    <name type="scientific">uncultured prokaryote</name>
    <dbReference type="NCBI Taxonomy" id="198431"/>
    <lineage>
        <taxon>unclassified sequences</taxon>
        <taxon>environmental samples</taxon>
    </lineage>
</organism>
<evidence type="ECO:0008006" key="2">
    <source>
        <dbReference type="Google" id="ProtNLM"/>
    </source>
</evidence>
<accession>A0A0H5PY32</accession>
<reference evidence="1" key="1">
    <citation type="submission" date="2015-06" db="EMBL/GenBank/DDBJ databases">
        <authorList>
            <person name="Joergensen T."/>
        </authorList>
    </citation>
    <scope>NUCLEOTIDE SEQUENCE</scope>
    <source>
        <strain evidence="1">RGRH0141</strain>
    </source>
</reference>
<dbReference type="SUPFAM" id="SSF48317">
    <property type="entry name" value="Acid phosphatase/Vanadium-dependent haloperoxidase"/>
    <property type="match status" value="1"/>
</dbReference>
<reference evidence="1" key="2">
    <citation type="submission" date="2015-07" db="EMBL/GenBank/DDBJ databases">
        <title>Plasmids, circular viruses and viroids from rat gut.</title>
        <authorList>
            <person name="Jorgensen T.J."/>
            <person name="Hansen M.A."/>
            <person name="Xu Z."/>
            <person name="Tabak M.A."/>
            <person name="Sorensen S.J."/>
            <person name="Hansen L.H."/>
        </authorList>
    </citation>
    <scope>NUCLEOTIDE SEQUENCE</scope>
    <source>
        <strain evidence="1">RGRH0141</strain>
    </source>
</reference>